<organism evidence="1 2">
    <name type="scientific">Molorchus minor</name>
    <dbReference type="NCBI Taxonomy" id="1323400"/>
    <lineage>
        <taxon>Eukaryota</taxon>
        <taxon>Metazoa</taxon>
        <taxon>Ecdysozoa</taxon>
        <taxon>Arthropoda</taxon>
        <taxon>Hexapoda</taxon>
        <taxon>Insecta</taxon>
        <taxon>Pterygota</taxon>
        <taxon>Neoptera</taxon>
        <taxon>Endopterygota</taxon>
        <taxon>Coleoptera</taxon>
        <taxon>Polyphaga</taxon>
        <taxon>Cucujiformia</taxon>
        <taxon>Chrysomeloidea</taxon>
        <taxon>Cerambycidae</taxon>
        <taxon>Lamiinae</taxon>
        <taxon>Monochamini</taxon>
        <taxon>Molorchus</taxon>
    </lineage>
</organism>
<dbReference type="Proteomes" id="UP001162164">
    <property type="component" value="Unassembled WGS sequence"/>
</dbReference>
<proteinExistence type="predicted"/>
<comment type="caution">
    <text evidence="1">The sequence shown here is derived from an EMBL/GenBank/DDBJ whole genome shotgun (WGS) entry which is preliminary data.</text>
</comment>
<evidence type="ECO:0000313" key="2">
    <source>
        <dbReference type="Proteomes" id="UP001162164"/>
    </source>
</evidence>
<reference evidence="1" key="1">
    <citation type="journal article" date="2023" name="Insect Mol. Biol.">
        <title>Genome sequencing provides insights into the evolution of gene families encoding plant cell wall-degrading enzymes in longhorned beetles.</title>
        <authorList>
            <person name="Shin N.R."/>
            <person name="Okamura Y."/>
            <person name="Kirsch R."/>
            <person name="Pauchet Y."/>
        </authorList>
    </citation>
    <scope>NUCLEOTIDE SEQUENCE</scope>
    <source>
        <strain evidence="1">MMC_N1</strain>
    </source>
</reference>
<sequence length="70" mass="8339">MAKMYNCTKNNNLDLLETHPGKLYYVKQTIYTSILRNTCAYWKKPLADKHFVHLCLAFIETNFNELLIQR</sequence>
<evidence type="ECO:0000313" key="1">
    <source>
        <dbReference type="EMBL" id="KAJ8973837.1"/>
    </source>
</evidence>
<dbReference type="EMBL" id="JAPWTJ010001098">
    <property type="protein sequence ID" value="KAJ8973837.1"/>
    <property type="molecule type" value="Genomic_DNA"/>
</dbReference>
<keyword evidence="2" id="KW-1185">Reference proteome</keyword>
<accession>A0ABQ9J8P5</accession>
<protein>
    <submittedName>
        <fullName evidence="1">Uncharacterized protein</fullName>
    </submittedName>
</protein>
<gene>
    <name evidence="1" type="ORF">NQ317_017994</name>
</gene>
<name>A0ABQ9J8P5_9CUCU</name>